<feature type="compositionally biased region" description="Basic and acidic residues" evidence="2">
    <location>
        <begin position="785"/>
        <end position="796"/>
    </location>
</feature>
<keyword evidence="3" id="KW-0812">Transmembrane</keyword>
<feature type="compositionally biased region" description="Pro residues" evidence="2">
    <location>
        <begin position="716"/>
        <end position="727"/>
    </location>
</feature>
<evidence type="ECO:0000256" key="1">
    <source>
        <dbReference type="ARBA" id="ARBA00038101"/>
    </source>
</evidence>
<dbReference type="PANTHER" id="PTHR11102:SF147">
    <property type="entry name" value="SEL1L ADAPTOR SUBUNIT OF ERAD E3 UBIQUITIN LIGASE"/>
    <property type="match status" value="1"/>
</dbReference>
<dbReference type="SMART" id="SM00671">
    <property type="entry name" value="SEL1"/>
    <property type="match status" value="9"/>
</dbReference>
<dbReference type="PANTHER" id="PTHR11102">
    <property type="entry name" value="SEL-1-LIKE PROTEIN"/>
    <property type="match status" value="1"/>
</dbReference>
<evidence type="ECO:0000256" key="3">
    <source>
        <dbReference type="SAM" id="Phobius"/>
    </source>
</evidence>
<dbReference type="InterPro" id="IPR006597">
    <property type="entry name" value="Sel1-like"/>
</dbReference>
<dbReference type="InParanoid" id="A0A0G4EDX7"/>
<feature type="compositionally biased region" description="Low complexity" evidence="2">
    <location>
        <begin position="728"/>
        <end position="743"/>
    </location>
</feature>
<gene>
    <name evidence="4" type="ORF">Vbra_20299</name>
</gene>
<accession>A0A0G4EDX7</accession>
<sequence length="822" mass="90498">MEKSASLHRTVDSPSSRETYGDAEYVSADVSEGEVEWQKAKALHEADRFSAAAAVLKKCAPSNANCQNLLGRYALTGQGGYPQNLTMALAHWTDAADNGHADAQFSLALFYSNFFTHQYTSSTDSESYERDEAQAVLHLYAASFATHPGALMALGYRHLHGYGVPRVCLTSALNYIEVAKRITQVYSMGLPQALELVRLGVHNPKSPHSRAKQGELAILIQLAEKGDLSMQAAVGKRYLLGIDGFKQDYAEARKFLRMAAANANYPPEPKTRSNALALLGYVYAMGLGVETDLSKAEVLFEQAVAEYNEPIAHNGLGYISFHGTPQRKRDLGLAFQHFNESAHGHSADGQFNLAALYMTGTGVTQSFQRALMWYARALEKGHTPAAYSLAVMYLNGLGTVRDCSMAVTLLKKVCERGEWVTKALQDAYRFEKDEPNLAAFQYWKLAEAGHEVAQSNLAHLIDSGAANLFFASDKSERKIHAQRFYEMSAEQGSAASDLKLGDYAYGGWGLEASYMPRSGRLEAGSDSESANRTTSVSVEDSYWWVEPAVRYAPRRPNYQTAVAFYRKAAETVPTNQWMMSHIARASHDLGFMYQYGMGVQQDLHLAKRHYERVLEIDPTGPRTPVQLSLLLLAAYGMYVETDWKQLVRTYLRDYRMLALLWHLALITLLIPIRFIVWLLQRRQRRLHRLVNPRALVGTDMDVTTLRQLHQRNPAIIPIPPGPGPAPAPVASSSSARTPAPAIPQTHTETQQPMAGDRTNEAVSPSDGAGSGGGEGASMSTASDESSQRERERESGVQEKVQPDPPPWDKINGGGVAVQNGGA</sequence>
<protein>
    <submittedName>
        <fullName evidence="4">Uncharacterized protein</fullName>
    </submittedName>
</protein>
<dbReference type="InterPro" id="IPR050767">
    <property type="entry name" value="Sel1_AlgK"/>
</dbReference>
<dbReference type="OrthoDB" id="27934at2759"/>
<keyword evidence="3" id="KW-0472">Membrane</keyword>
<dbReference type="Proteomes" id="UP000041254">
    <property type="component" value="Unassembled WGS sequence"/>
</dbReference>
<dbReference type="STRING" id="1169540.A0A0G4EDX7"/>
<feature type="compositionally biased region" description="Basic and acidic residues" evidence="2">
    <location>
        <begin position="1"/>
        <end position="11"/>
    </location>
</feature>
<feature type="region of interest" description="Disordered" evidence="2">
    <location>
        <begin position="713"/>
        <end position="822"/>
    </location>
</feature>
<dbReference type="SUPFAM" id="SSF81901">
    <property type="entry name" value="HCP-like"/>
    <property type="match status" value="3"/>
</dbReference>
<keyword evidence="3" id="KW-1133">Transmembrane helix</keyword>
<dbReference type="OMA" id="GFMHYYG"/>
<dbReference type="EMBL" id="CDMY01000200">
    <property type="protein sequence ID" value="CEL93954.1"/>
    <property type="molecule type" value="Genomic_DNA"/>
</dbReference>
<keyword evidence="5" id="KW-1185">Reference proteome</keyword>
<dbReference type="InterPro" id="IPR011990">
    <property type="entry name" value="TPR-like_helical_dom_sf"/>
</dbReference>
<dbReference type="Gene3D" id="1.25.40.10">
    <property type="entry name" value="Tetratricopeptide repeat domain"/>
    <property type="match status" value="2"/>
</dbReference>
<reference evidence="4 5" key="1">
    <citation type="submission" date="2014-11" db="EMBL/GenBank/DDBJ databases">
        <authorList>
            <person name="Zhu J."/>
            <person name="Qi W."/>
            <person name="Song R."/>
        </authorList>
    </citation>
    <scope>NUCLEOTIDE SEQUENCE [LARGE SCALE GENOMIC DNA]</scope>
</reference>
<feature type="compositionally biased region" description="Gly residues" evidence="2">
    <location>
        <begin position="811"/>
        <end position="822"/>
    </location>
</feature>
<comment type="similarity">
    <text evidence="1">Belongs to the sel-1 family.</text>
</comment>
<evidence type="ECO:0000256" key="2">
    <source>
        <dbReference type="SAM" id="MobiDB-lite"/>
    </source>
</evidence>
<name>A0A0G4EDX7_VITBC</name>
<evidence type="ECO:0000313" key="4">
    <source>
        <dbReference type="EMBL" id="CEL93954.1"/>
    </source>
</evidence>
<dbReference type="Pfam" id="PF08238">
    <property type="entry name" value="Sel1"/>
    <property type="match status" value="10"/>
</dbReference>
<feature type="region of interest" description="Disordered" evidence="2">
    <location>
        <begin position="1"/>
        <end position="22"/>
    </location>
</feature>
<dbReference type="VEuPathDB" id="CryptoDB:Vbra_20299"/>
<evidence type="ECO:0000313" key="5">
    <source>
        <dbReference type="Proteomes" id="UP000041254"/>
    </source>
</evidence>
<proteinExistence type="inferred from homology"/>
<feature type="transmembrane region" description="Helical" evidence="3">
    <location>
        <begin position="659"/>
        <end position="679"/>
    </location>
</feature>
<organism evidence="4 5">
    <name type="scientific">Vitrella brassicaformis (strain CCMP3155)</name>
    <dbReference type="NCBI Taxonomy" id="1169540"/>
    <lineage>
        <taxon>Eukaryota</taxon>
        <taxon>Sar</taxon>
        <taxon>Alveolata</taxon>
        <taxon>Colpodellida</taxon>
        <taxon>Vitrellaceae</taxon>
        <taxon>Vitrella</taxon>
    </lineage>
</organism>
<dbReference type="PhylomeDB" id="A0A0G4EDX7"/>
<dbReference type="AlphaFoldDB" id="A0A0G4EDX7"/>